<evidence type="ECO:0000256" key="1">
    <source>
        <dbReference type="ARBA" id="ARBA00005622"/>
    </source>
</evidence>
<reference evidence="4 5" key="1">
    <citation type="submission" date="2019-03" db="EMBL/GenBank/DDBJ databases">
        <title>Genomic Encyclopedia of Type Strains, Phase IV (KMG-IV): sequencing the most valuable type-strain genomes for metagenomic binning, comparative biology and taxonomic classification.</title>
        <authorList>
            <person name="Goeker M."/>
        </authorList>
    </citation>
    <scope>NUCLEOTIDE SEQUENCE [LARGE SCALE GENOMIC DNA]</scope>
    <source>
        <strain evidence="4 5">DSM 24984</strain>
    </source>
</reference>
<dbReference type="PANTHER" id="PTHR40841">
    <property type="entry name" value="SIDEROPHORE TRIACETYLFUSARININE C ESTERASE"/>
    <property type="match status" value="1"/>
</dbReference>
<dbReference type="SUPFAM" id="SSF53474">
    <property type="entry name" value="alpha/beta-Hydrolases"/>
    <property type="match status" value="1"/>
</dbReference>
<comment type="similarity">
    <text evidence="1">Belongs to the esterase D family.</text>
</comment>
<dbReference type="OrthoDB" id="9784036at2"/>
<organism evidence="4 5">
    <name type="scientific">Seleniivibrio woodruffii</name>
    <dbReference type="NCBI Taxonomy" id="1078050"/>
    <lineage>
        <taxon>Bacteria</taxon>
        <taxon>Pseudomonadati</taxon>
        <taxon>Deferribacterota</taxon>
        <taxon>Deferribacteres</taxon>
        <taxon>Deferribacterales</taxon>
        <taxon>Geovibrionaceae</taxon>
        <taxon>Seleniivibrio</taxon>
    </lineage>
</organism>
<proteinExistence type="inferred from homology"/>
<dbReference type="Pfam" id="PF00756">
    <property type="entry name" value="Esterase"/>
    <property type="match status" value="1"/>
</dbReference>
<evidence type="ECO:0000313" key="5">
    <source>
        <dbReference type="Proteomes" id="UP000294614"/>
    </source>
</evidence>
<dbReference type="Gene3D" id="3.40.50.1820">
    <property type="entry name" value="alpha/beta hydrolase"/>
    <property type="match status" value="1"/>
</dbReference>
<protein>
    <recommendedName>
        <fullName evidence="6">Alpha/beta superfamily hydrolase</fullName>
    </recommendedName>
</protein>
<gene>
    <name evidence="4" type="ORF">C8D98_0508</name>
</gene>
<dbReference type="AlphaFoldDB" id="A0A4R1KD65"/>
<evidence type="ECO:0008006" key="6">
    <source>
        <dbReference type="Google" id="ProtNLM"/>
    </source>
</evidence>
<dbReference type="RefSeq" id="WP_132871724.1">
    <property type="nucleotide sequence ID" value="NZ_JAJUHT010000002.1"/>
</dbReference>
<comment type="caution">
    <text evidence="4">The sequence shown here is derived from an EMBL/GenBank/DDBJ whole genome shotgun (WGS) entry which is preliminary data.</text>
</comment>
<keyword evidence="3" id="KW-0732">Signal</keyword>
<keyword evidence="2" id="KW-0378">Hydrolase</keyword>
<dbReference type="Proteomes" id="UP000294614">
    <property type="component" value="Unassembled WGS sequence"/>
</dbReference>
<name>A0A4R1KD65_9BACT</name>
<dbReference type="EMBL" id="SMGG01000003">
    <property type="protein sequence ID" value="TCK62000.1"/>
    <property type="molecule type" value="Genomic_DNA"/>
</dbReference>
<accession>A0A4R1KD65</accession>
<dbReference type="PANTHER" id="PTHR40841:SF2">
    <property type="entry name" value="SIDEROPHORE-DEGRADING ESTERASE (EUROFUNG)"/>
    <property type="match status" value="1"/>
</dbReference>
<feature type="chain" id="PRO_5020493304" description="Alpha/beta superfamily hydrolase" evidence="3">
    <location>
        <begin position="20"/>
        <end position="304"/>
    </location>
</feature>
<feature type="signal peptide" evidence="3">
    <location>
        <begin position="1"/>
        <end position="19"/>
    </location>
</feature>
<dbReference type="InterPro" id="IPR000801">
    <property type="entry name" value="Esterase-like"/>
</dbReference>
<evidence type="ECO:0000313" key="4">
    <source>
        <dbReference type="EMBL" id="TCK62000.1"/>
    </source>
</evidence>
<dbReference type="InterPro" id="IPR029058">
    <property type="entry name" value="AB_hydrolase_fold"/>
</dbReference>
<sequence length="304" mass="33734">MKKLLILSVLLSAAFGLHAEPVIQKAMYAESRYSQFYTFHYDKAVSADGKRTYRIVTAVPKKSPRTGGYPVVYALDGNAALHHVSEKQLGELSAGEPPVLVSIGYETDELFDMPSRTYDFTPKRSDGKPAVDALDTSRTGGGADEFLTFIENRVFLISEKYAHVNNDKKNLFGHSYGGLFVLYALSARPDMFKNFVSADPALWWQDGDFYKSITESEPKGLKGKNVFMLKGAAKQAYTPAQEDSERVKLRKKLYGNIPSDASLSIIRKLSSADGVRTQYIEYGWLSHGPLFPVSLDFALKAASE</sequence>
<evidence type="ECO:0000256" key="3">
    <source>
        <dbReference type="SAM" id="SignalP"/>
    </source>
</evidence>
<evidence type="ECO:0000256" key="2">
    <source>
        <dbReference type="ARBA" id="ARBA00022801"/>
    </source>
</evidence>
<keyword evidence="5" id="KW-1185">Reference proteome</keyword>
<dbReference type="InterPro" id="IPR052558">
    <property type="entry name" value="Siderophore_Hydrolase_D"/>
</dbReference>
<dbReference type="GO" id="GO:0016788">
    <property type="term" value="F:hydrolase activity, acting on ester bonds"/>
    <property type="evidence" value="ECO:0007669"/>
    <property type="project" value="TreeGrafter"/>
</dbReference>